<dbReference type="AlphaFoldDB" id="A0AAV0XUV1"/>
<keyword evidence="2" id="KW-1185">Reference proteome</keyword>
<name>A0AAV0XUV1_9HEMI</name>
<accession>A0AAV0XUV1</accession>
<sequence>MNSDMHEDEADLEDIIFRGVTLSIKKPDYIVKTDSGHIVQIMKIRKQQNSVFLLGYRFKDVTDVFQYPCSSSKVGIMKLGRLSESQKGYCLENISRKCVFFLKQL</sequence>
<dbReference type="EMBL" id="CARXXK010001017">
    <property type="protein sequence ID" value="CAI6371953.1"/>
    <property type="molecule type" value="Genomic_DNA"/>
</dbReference>
<protein>
    <submittedName>
        <fullName evidence="1">Uncharacterized protein</fullName>
    </submittedName>
</protein>
<gene>
    <name evidence="1" type="ORF">MEUPH1_LOCUS25895</name>
</gene>
<comment type="caution">
    <text evidence="1">The sequence shown here is derived from an EMBL/GenBank/DDBJ whole genome shotgun (WGS) entry which is preliminary data.</text>
</comment>
<organism evidence="1 2">
    <name type="scientific">Macrosiphum euphorbiae</name>
    <name type="common">potato aphid</name>
    <dbReference type="NCBI Taxonomy" id="13131"/>
    <lineage>
        <taxon>Eukaryota</taxon>
        <taxon>Metazoa</taxon>
        <taxon>Ecdysozoa</taxon>
        <taxon>Arthropoda</taxon>
        <taxon>Hexapoda</taxon>
        <taxon>Insecta</taxon>
        <taxon>Pterygota</taxon>
        <taxon>Neoptera</taxon>
        <taxon>Paraneoptera</taxon>
        <taxon>Hemiptera</taxon>
        <taxon>Sternorrhyncha</taxon>
        <taxon>Aphidomorpha</taxon>
        <taxon>Aphidoidea</taxon>
        <taxon>Aphididae</taxon>
        <taxon>Macrosiphini</taxon>
        <taxon>Macrosiphum</taxon>
    </lineage>
</organism>
<evidence type="ECO:0000313" key="2">
    <source>
        <dbReference type="Proteomes" id="UP001160148"/>
    </source>
</evidence>
<dbReference type="Proteomes" id="UP001160148">
    <property type="component" value="Unassembled WGS sequence"/>
</dbReference>
<evidence type="ECO:0000313" key="1">
    <source>
        <dbReference type="EMBL" id="CAI6371953.1"/>
    </source>
</evidence>
<proteinExistence type="predicted"/>
<reference evidence="1 2" key="1">
    <citation type="submission" date="2023-01" db="EMBL/GenBank/DDBJ databases">
        <authorList>
            <person name="Whitehead M."/>
        </authorList>
    </citation>
    <scope>NUCLEOTIDE SEQUENCE [LARGE SCALE GENOMIC DNA]</scope>
</reference>